<dbReference type="OrthoDB" id="1939053at2759"/>
<accession>A0A7J6X9P7</accession>
<evidence type="ECO:0000313" key="1">
    <source>
        <dbReference type="EMBL" id="KAF5206183.1"/>
    </source>
</evidence>
<comment type="caution">
    <text evidence="1">The sequence shown here is derived from an EMBL/GenBank/DDBJ whole genome shotgun (WGS) entry which is preliminary data.</text>
</comment>
<dbReference type="AlphaFoldDB" id="A0A7J6X9P7"/>
<gene>
    <name evidence="1" type="ORF">FRX31_004230</name>
</gene>
<organism evidence="1 2">
    <name type="scientific">Thalictrum thalictroides</name>
    <name type="common">Rue-anemone</name>
    <name type="synonym">Anemone thalictroides</name>
    <dbReference type="NCBI Taxonomy" id="46969"/>
    <lineage>
        <taxon>Eukaryota</taxon>
        <taxon>Viridiplantae</taxon>
        <taxon>Streptophyta</taxon>
        <taxon>Embryophyta</taxon>
        <taxon>Tracheophyta</taxon>
        <taxon>Spermatophyta</taxon>
        <taxon>Magnoliopsida</taxon>
        <taxon>Ranunculales</taxon>
        <taxon>Ranunculaceae</taxon>
        <taxon>Thalictroideae</taxon>
        <taxon>Thalictrum</taxon>
    </lineage>
</organism>
<proteinExistence type="predicted"/>
<keyword evidence="2" id="KW-1185">Reference proteome</keyword>
<protein>
    <submittedName>
        <fullName evidence="1">Uncharacterized protein</fullName>
    </submittedName>
</protein>
<feature type="non-terminal residue" evidence="1">
    <location>
        <position position="1"/>
    </location>
</feature>
<dbReference type="EMBL" id="JABWDY010003081">
    <property type="protein sequence ID" value="KAF5206183.1"/>
    <property type="molecule type" value="Genomic_DNA"/>
</dbReference>
<reference evidence="1 2" key="1">
    <citation type="submission" date="2020-06" db="EMBL/GenBank/DDBJ databases">
        <title>Transcriptomic and genomic resources for Thalictrum thalictroides and T. hernandezii: Facilitating candidate gene discovery in an emerging model plant lineage.</title>
        <authorList>
            <person name="Arias T."/>
            <person name="Riano-Pachon D.M."/>
            <person name="Di Stilio V.S."/>
        </authorList>
    </citation>
    <scope>NUCLEOTIDE SEQUENCE [LARGE SCALE GENOMIC DNA]</scope>
    <source>
        <strain evidence="2">cv. WT478/WT964</strain>
        <tissue evidence="1">Leaves</tissue>
    </source>
</reference>
<evidence type="ECO:0000313" key="2">
    <source>
        <dbReference type="Proteomes" id="UP000554482"/>
    </source>
</evidence>
<dbReference type="Proteomes" id="UP000554482">
    <property type="component" value="Unassembled WGS sequence"/>
</dbReference>
<sequence>MASFDVSKEVKLKELRDVEGDDEQECTLDGSVDGRGRPALRKSTGTWVAGYIIL</sequence>
<name>A0A7J6X9P7_THATH</name>